<proteinExistence type="predicted"/>
<name>A0ABT7JF77_9DEIO</name>
<dbReference type="RefSeq" id="WP_285522262.1">
    <property type="nucleotide sequence ID" value="NZ_JASNGB010000035.1"/>
</dbReference>
<feature type="transmembrane region" description="Helical" evidence="1">
    <location>
        <begin position="41"/>
        <end position="59"/>
    </location>
</feature>
<evidence type="ECO:0000313" key="2">
    <source>
        <dbReference type="EMBL" id="MDL2343701.1"/>
    </source>
</evidence>
<protein>
    <recommendedName>
        <fullName evidence="4">DUF5668 domain-containing protein</fullName>
    </recommendedName>
</protein>
<dbReference type="EMBL" id="JASNGB010000035">
    <property type="protein sequence ID" value="MDL2343701.1"/>
    <property type="molecule type" value="Genomic_DNA"/>
</dbReference>
<keyword evidence="1" id="KW-0812">Transmembrane</keyword>
<sequence length="67" mass="7493">MNRSRWPRVLTVALLAAGLWFGIGVWQRTRAGLDFADAARAEWPLTLAIFVVAAGWVVVSDRIRGRK</sequence>
<keyword evidence="1" id="KW-1133">Transmembrane helix</keyword>
<accession>A0ABT7JF77</accession>
<organism evidence="2 3">
    <name type="scientific">Deinococcus rhizophilus</name>
    <dbReference type="NCBI Taxonomy" id="3049544"/>
    <lineage>
        <taxon>Bacteria</taxon>
        <taxon>Thermotogati</taxon>
        <taxon>Deinococcota</taxon>
        <taxon>Deinococci</taxon>
        <taxon>Deinococcales</taxon>
        <taxon>Deinococcaceae</taxon>
        <taxon>Deinococcus</taxon>
    </lineage>
</organism>
<evidence type="ECO:0000256" key="1">
    <source>
        <dbReference type="SAM" id="Phobius"/>
    </source>
</evidence>
<comment type="caution">
    <text evidence="2">The sequence shown here is derived from an EMBL/GenBank/DDBJ whole genome shotgun (WGS) entry which is preliminary data.</text>
</comment>
<evidence type="ECO:0000313" key="3">
    <source>
        <dbReference type="Proteomes" id="UP001302059"/>
    </source>
</evidence>
<evidence type="ECO:0008006" key="4">
    <source>
        <dbReference type="Google" id="ProtNLM"/>
    </source>
</evidence>
<keyword evidence="1" id="KW-0472">Membrane</keyword>
<reference evidence="2 3" key="1">
    <citation type="submission" date="2023-05" db="EMBL/GenBank/DDBJ databases">
        <authorList>
            <person name="Gao F."/>
        </authorList>
    </citation>
    <scope>NUCLEOTIDE SEQUENCE [LARGE SCALE GENOMIC DNA]</scope>
    <source>
        <strain evidence="2 3">MIMF12</strain>
    </source>
</reference>
<dbReference type="Proteomes" id="UP001302059">
    <property type="component" value="Unassembled WGS sequence"/>
</dbReference>
<gene>
    <name evidence="2" type="ORF">QOL99_05990</name>
</gene>
<keyword evidence="3" id="KW-1185">Reference proteome</keyword>